<reference evidence="2 3" key="1">
    <citation type="submission" date="2018-09" db="EMBL/GenBank/DDBJ databases">
        <title>YIM 75000 draft genome.</title>
        <authorList>
            <person name="Tang S."/>
            <person name="Feng Y."/>
        </authorList>
    </citation>
    <scope>NUCLEOTIDE SEQUENCE [LARGE SCALE GENOMIC DNA]</scope>
    <source>
        <strain evidence="2 3">YIM 75000</strain>
    </source>
</reference>
<feature type="transmembrane region" description="Helical" evidence="1">
    <location>
        <begin position="117"/>
        <end position="138"/>
    </location>
</feature>
<name>A0A3A3Z4G4_9ACTN</name>
<evidence type="ECO:0000313" key="3">
    <source>
        <dbReference type="Proteomes" id="UP000265614"/>
    </source>
</evidence>
<organism evidence="2 3">
    <name type="scientific">Vallicoccus soli</name>
    <dbReference type="NCBI Taxonomy" id="2339232"/>
    <lineage>
        <taxon>Bacteria</taxon>
        <taxon>Bacillati</taxon>
        <taxon>Actinomycetota</taxon>
        <taxon>Actinomycetes</taxon>
        <taxon>Motilibacterales</taxon>
        <taxon>Vallicoccaceae</taxon>
        <taxon>Vallicoccus</taxon>
    </lineage>
</organism>
<dbReference type="PANTHER" id="PTHR40761">
    <property type="entry name" value="CONSERVED INTEGRAL MEMBRANE ALANINE VALINE AND LEUCINE RICH PROTEIN-RELATED"/>
    <property type="match status" value="1"/>
</dbReference>
<feature type="transmembrane region" description="Helical" evidence="1">
    <location>
        <begin position="55"/>
        <end position="77"/>
    </location>
</feature>
<dbReference type="Proteomes" id="UP000265614">
    <property type="component" value="Unassembled WGS sequence"/>
</dbReference>
<feature type="transmembrane region" description="Helical" evidence="1">
    <location>
        <begin position="236"/>
        <end position="257"/>
    </location>
</feature>
<comment type="caution">
    <text evidence="2">The sequence shown here is derived from an EMBL/GenBank/DDBJ whole genome shotgun (WGS) entry which is preliminary data.</text>
</comment>
<feature type="transmembrane region" description="Helical" evidence="1">
    <location>
        <begin position="12"/>
        <end position="34"/>
    </location>
</feature>
<feature type="transmembrane region" description="Helical" evidence="1">
    <location>
        <begin position="208"/>
        <end position="224"/>
    </location>
</feature>
<feature type="transmembrane region" description="Helical" evidence="1">
    <location>
        <begin position="263"/>
        <end position="280"/>
    </location>
</feature>
<keyword evidence="1" id="KW-1133">Transmembrane helix</keyword>
<evidence type="ECO:0008006" key="4">
    <source>
        <dbReference type="Google" id="ProtNLM"/>
    </source>
</evidence>
<dbReference type="AlphaFoldDB" id="A0A3A3Z4G4"/>
<evidence type="ECO:0000313" key="2">
    <source>
        <dbReference type="EMBL" id="RJK95437.1"/>
    </source>
</evidence>
<dbReference type="RefSeq" id="WP_119950790.1">
    <property type="nucleotide sequence ID" value="NZ_QZEZ01000005.1"/>
</dbReference>
<feature type="transmembrane region" description="Helical" evidence="1">
    <location>
        <begin position="89"/>
        <end position="110"/>
    </location>
</feature>
<gene>
    <name evidence="2" type="ORF">D5H78_12355</name>
</gene>
<dbReference type="EMBL" id="QZEZ01000005">
    <property type="protein sequence ID" value="RJK95437.1"/>
    <property type="molecule type" value="Genomic_DNA"/>
</dbReference>
<protein>
    <recommendedName>
        <fullName evidence="4">DMT family transporter</fullName>
    </recommendedName>
</protein>
<feature type="transmembrane region" description="Helical" evidence="1">
    <location>
        <begin position="176"/>
        <end position="196"/>
    </location>
</feature>
<keyword evidence="1" id="KW-0472">Membrane</keyword>
<keyword evidence="1" id="KW-0812">Transmembrane</keyword>
<dbReference type="PANTHER" id="PTHR40761:SF1">
    <property type="entry name" value="CONSERVED INTEGRAL MEMBRANE ALANINE VALINE AND LEUCINE RICH PROTEIN-RELATED"/>
    <property type="match status" value="1"/>
</dbReference>
<accession>A0A3A3Z4G4</accession>
<feature type="transmembrane region" description="Helical" evidence="1">
    <location>
        <begin position="150"/>
        <end position="169"/>
    </location>
</feature>
<evidence type="ECO:0000256" key="1">
    <source>
        <dbReference type="SAM" id="Phobius"/>
    </source>
</evidence>
<keyword evidence="3" id="KW-1185">Reference proteome</keyword>
<sequence length="297" mass="29010">MSPVLAAGPLGAVGPLAVVDLLAAVLAAVGYGLAAVLQAVASRRVEAAEGVDPRLLLRLLSQPAFVAAVVLNLTGYALHVVALRTLPLFLVQAVIAASVAVTALLAGPVLGTPLDRAGRWSVGAVALGLVVLTLASGAADEAEVPLQGRWALVGGAIAVALLGAAAGRVGGRRGAAVLGLCAGLGYAVVGVGSRAVPDLSPGALVTDPAAYAVVGAGVVAYLLYSTALQRGAVMTATGPMVVAQTVVPALVGVLLLGDGIRPGWAVPAVLGLALALHGAVRLGRGRAASEPASAHLL</sequence>
<proteinExistence type="predicted"/>
<dbReference type="OrthoDB" id="3837845at2"/>